<proteinExistence type="predicted"/>
<keyword evidence="3" id="KW-1185">Reference proteome</keyword>
<reference evidence="3" key="2">
    <citation type="journal article" date="2009" name="Fungal Genet. Biol.">
        <title>The 2008 update of the Aspergillus nidulans genome annotation: a community effort.</title>
        <authorList>
            <person name="Wortman J.R."/>
            <person name="Gilsenan J.M."/>
            <person name="Joardar V."/>
            <person name="Deegan J."/>
            <person name="Clutterbuck J."/>
            <person name="Andersen M.R."/>
            <person name="Archer D."/>
            <person name="Bencina M."/>
            <person name="Braus G."/>
            <person name="Coutinho P."/>
            <person name="von Dohren H."/>
            <person name="Doonan J."/>
            <person name="Driessen A.J."/>
            <person name="Durek P."/>
            <person name="Espeso E."/>
            <person name="Fekete E."/>
            <person name="Flipphi M."/>
            <person name="Estrada C.G."/>
            <person name="Geysens S."/>
            <person name="Goldman G."/>
            <person name="de Groot P.W."/>
            <person name="Hansen K."/>
            <person name="Harris S.D."/>
            <person name="Heinekamp T."/>
            <person name="Helmstaedt K."/>
            <person name="Henrissat B."/>
            <person name="Hofmann G."/>
            <person name="Homan T."/>
            <person name="Horio T."/>
            <person name="Horiuchi H."/>
            <person name="James S."/>
            <person name="Jones M."/>
            <person name="Karaffa L."/>
            <person name="Karanyi Z."/>
            <person name="Kato M."/>
            <person name="Keller N."/>
            <person name="Kelly D.E."/>
            <person name="Kiel J.A."/>
            <person name="Kim J.M."/>
            <person name="van der Klei I.J."/>
            <person name="Klis F.M."/>
            <person name="Kovalchuk A."/>
            <person name="Krasevec N."/>
            <person name="Kubicek C.P."/>
            <person name="Liu B."/>
            <person name="Maccabe A."/>
            <person name="Meyer V."/>
            <person name="Mirabito P."/>
            <person name="Miskei M."/>
            <person name="Mos M."/>
            <person name="Mullins J."/>
            <person name="Nelson D.R."/>
            <person name="Nielsen J."/>
            <person name="Oakley B.R."/>
            <person name="Osmani S.A."/>
            <person name="Pakula T."/>
            <person name="Paszewski A."/>
            <person name="Paulsen I."/>
            <person name="Pilsyk S."/>
            <person name="Pocsi I."/>
            <person name="Punt P.J."/>
            <person name="Ram A.F."/>
            <person name="Ren Q."/>
            <person name="Robellet X."/>
            <person name="Robson G."/>
            <person name="Seiboth B."/>
            <person name="van Solingen P."/>
            <person name="Specht T."/>
            <person name="Sun J."/>
            <person name="Taheri-Talesh N."/>
            <person name="Takeshita N."/>
            <person name="Ussery D."/>
            <person name="vanKuyk P.A."/>
            <person name="Visser H."/>
            <person name="van de Vondervoort P.J."/>
            <person name="de Vries R.P."/>
            <person name="Walton J."/>
            <person name="Xiang X."/>
            <person name="Xiong Y."/>
            <person name="Zeng A.P."/>
            <person name="Brandt B.W."/>
            <person name="Cornell M.J."/>
            <person name="van den Hondel C.A."/>
            <person name="Visser J."/>
            <person name="Oliver S.G."/>
            <person name="Turner G."/>
        </authorList>
    </citation>
    <scope>GENOME REANNOTATION</scope>
    <source>
        <strain evidence="3">FGSC A4 / ATCC 38163 / CBS 112.46 / NRRL 194 / M139</strain>
    </source>
</reference>
<evidence type="ECO:0000313" key="2">
    <source>
        <dbReference type="EMBL" id="CBF84181.1"/>
    </source>
</evidence>
<dbReference type="eggNOG" id="ENOG502SXRY">
    <property type="taxonomic scope" value="Eukaryota"/>
</dbReference>
<feature type="compositionally biased region" description="Polar residues" evidence="1">
    <location>
        <begin position="295"/>
        <end position="310"/>
    </location>
</feature>
<dbReference type="HOGENOM" id="CLU_053873_0_0_1"/>
<dbReference type="AlphaFoldDB" id="Q5B9S7"/>
<dbReference type="Proteomes" id="UP000000560">
    <property type="component" value="Chromosome VI"/>
</dbReference>
<protein>
    <submittedName>
        <fullName evidence="2">Endo-1,3(4)-beta-glucanase, putative (AFU_orthologue AFUA_5G13990)</fullName>
    </submittedName>
</protein>
<name>Q5B9S7_EMENI</name>
<gene>
    <name evidence="2" type="ORF">ANIA_02703</name>
</gene>
<sequence length="407" mass="44882">MASTGLENDPLAQKIDALGSNPRPLGLPPVLAPGVKLDPKSICHPGLETLYIGFFGTRNYHRAVVRRLAHKLEIGSAIVNRPLTQDELDFYVETISQATSNNRWGLITGVEFGMLTGLVLGQRKKEFQQYAPPLDANRPAIFTRYVETLKAMRVADPAVFQRTIISLCKTTFVGGLCGWFVGSAYAMSRSAAAASTDPRIKQHREEFMKVDQRVAERRRRAAMVARVQGAQGKLEDDLYNQEGLYQGGFEESSSTTASQPADTSASPTIQSQTYPSNTPAESQSTPAWPTPHPDTYSSSVPTSGQNNDSTFFDDDASPIAPDYRDTNTAPQGSAWERIRQQNQNPSYNPSVTQPQYQRAPPAAEATGNDSYRERERARAEFDRMLEAERNQHSDSDGGSRGASGWWK</sequence>
<dbReference type="EMBL" id="BN001306">
    <property type="protein sequence ID" value="CBF84181.1"/>
    <property type="molecule type" value="Genomic_DNA"/>
</dbReference>
<dbReference type="VEuPathDB" id="FungiDB:AN2703"/>
<dbReference type="InParanoid" id="Q5B9S7"/>
<feature type="region of interest" description="Disordered" evidence="1">
    <location>
        <begin position="248"/>
        <end position="407"/>
    </location>
</feature>
<accession>Q5B9S7</accession>
<dbReference type="OMA" id="ERVENHY"/>
<evidence type="ECO:0000313" key="3">
    <source>
        <dbReference type="Proteomes" id="UP000000560"/>
    </source>
</evidence>
<dbReference type="STRING" id="227321.Q5B9S7"/>
<evidence type="ECO:0000256" key="1">
    <source>
        <dbReference type="SAM" id="MobiDB-lite"/>
    </source>
</evidence>
<dbReference type="GeneID" id="2874519"/>
<feature type="compositionally biased region" description="Basic and acidic residues" evidence="1">
    <location>
        <begin position="370"/>
        <end position="397"/>
    </location>
</feature>
<accession>C8VKB5</accession>
<feature type="compositionally biased region" description="Polar residues" evidence="1">
    <location>
        <begin position="340"/>
        <end position="356"/>
    </location>
</feature>
<dbReference type="OrthoDB" id="4204700at2759"/>
<organism evidence="2 3">
    <name type="scientific">Emericella nidulans (strain FGSC A4 / ATCC 38163 / CBS 112.46 / NRRL 194 / M139)</name>
    <name type="common">Aspergillus nidulans</name>
    <dbReference type="NCBI Taxonomy" id="227321"/>
    <lineage>
        <taxon>Eukaryota</taxon>
        <taxon>Fungi</taxon>
        <taxon>Dikarya</taxon>
        <taxon>Ascomycota</taxon>
        <taxon>Pezizomycotina</taxon>
        <taxon>Eurotiomycetes</taxon>
        <taxon>Eurotiomycetidae</taxon>
        <taxon>Eurotiales</taxon>
        <taxon>Aspergillaceae</taxon>
        <taxon>Aspergillus</taxon>
        <taxon>Aspergillus subgen. Nidulantes</taxon>
    </lineage>
</organism>
<reference evidence="3" key="1">
    <citation type="journal article" date="2005" name="Nature">
        <title>Sequencing of Aspergillus nidulans and comparative analysis with A. fumigatus and A. oryzae.</title>
        <authorList>
            <person name="Galagan J.E."/>
            <person name="Calvo S.E."/>
            <person name="Cuomo C."/>
            <person name="Ma L.J."/>
            <person name="Wortman J.R."/>
            <person name="Batzoglou S."/>
            <person name="Lee S.I."/>
            <person name="Basturkmen M."/>
            <person name="Spevak C.C."/>
            <person name="Clutterbuck J."/>
            <person name="Kapitonov V."/>
            <person name="Jurka J."/>
            <person name="Scazzocchio C."/>
            <person name="Farman M."/>
            <person name="Butler J."/>
            <person name="Purcell S."/>
            <person name="Harris S."/>
            <person name="Braus G.H."/>
            <person name="Draht O."/>
            <person name="Busch S."/>
            <person name="D'Enfert C."/>
            <person name="Bouchier C."/>
            <person name="Goldman G.H."/>
            <person name="Bell-Pedersen D."/>
            <person name="Griffiths-Jones S."/>
            <person name="Doonan J.H."/>
            <person name="Yu J."/>
            <person name="Vienken K."/>
            <person name="Pain A."/>
            <person name="Freitag M."/>
            <person name="Selker E.U."/>
            <person name="Archer D.B."/>
            <person name="Penalva M.A."/>
            <person name="Oakley B.R."/>
            <person name="Momany M."/>
            <person name="Tanaka T."/>
            <person name="Kumagai T."/>
            <person name="Asai K."/>
            <person name="Machida M."/>
            <person name="Nierman W.C."/>
            <person name="Denning D.W."/>
            <person name="Caddick M."/>
            <person name="Hynes M."/>
            <person name="Paoletti M."/>
            <person name="Fischer R."/>
            <person name="Miller B."/>
            <person name="Dyer P."/>
            <person name="Sachs M.S."/>
            <person name="Osmani S.A."/>
            <person name="Birren B.W."/>
        </authorList>
    </citation>
    <scope>NUCLEOTIDE SEQUENCE [LARGE SCALE GENOMIC DNA]</scope>
    <source>
        <strain evidence="3">FGSC A4 / ATCC 38163 / CBS 112.46 / NRRL 194 / M139</strain>
    </source>
</reference>
<dbReference type="RefSeq" id="XP_660307.1">
    <property type="nucleotide sequence ID" value="XM_655215.1"/>
</dbReference>
<dbReference type="KEGG" id="ani:ANIA_02703"/>
<feature type="compositionally biased region" description="Polar residues" evidence="1">
    <location>
        <begin position="251"/>
        <end position="287"/>
    </location>
</feature>